<dbReference type="EMBL" id="CP077062">
    <property type="protein sequence ID" value="QWZ10575.1"/>
    <property type="molecule type" value="Genomic_DNA"/>
</dbReference>
<gene>
    <name evidence="2" type="ORF">KRR39_13680</name>
</gene>
<feature type="domain" description="Lipid/polyisoprenoid-binding YceI-like" evidence="1">
    <location>
        <begin position="12"/>
        <end position="175"/>
    </location>
</feature>
<evidence type="ECO:0000313" key="2">
    <source>
        <dbReference type="EMBL" id="QWZ10575.1"/>
    </source>
</evidence>
<dbReference type="PANTHER" id="PTHR34406:SF1">
    <property type="entry name" value="PROTEIN YCEI"/>
    <property type="match status" value="1"/>
</dbReference>
<sequence>MDVLSSTVPVGTWNIDPSHSEIGFTARHLMSKVRGQFEKFEGKIVTGDAPSATVTVDLNSINTREENRDAHLRSGDFFDVEKNGPMTFTSTQVDAGGRGLLVTGDLSLKGVTKAVTLDVEVLGSEGDPWGGTRVGFEGTTSISRKDFGVDFNIPLDGGRLMIGDKIDIIIGIEAVLEQDQAPTA</sequence>
<reference evidence="2" key="1">
    <citation type="submission" date="2021-06" db="EMBL/GenBank/DDBJ databases">
        <title>Complete genome sequence of Nocardioides sp. G188.</title>
        <authorList>
            <person name="Im W.-T."/>
        </authorList>
    </citation>
    <scope>NUCLEOTIDE SEQUENCE</scope>
    <source>
        <strain evidence="2">G188</strain>
    </source>
</reference>
<protein>
    <submittedName>
        <fullName evidence="2">YceI family protein</fullName>
    </submittedName>
</protein>
<dbReference type="Proteomes" id="UP000683575">
    <property type="component" value="Chromosome"/>
</dbReference>
<organism evidence="2 3">
    <name type="scientific">Nocardioides panacis</name>
    <dbReference type="NCBI Taxonomy" id="2849501"/>
    <lineage>
        <taxon>Bacteria</taxon>
        <taxon>Bacillati</taxon>
        <taxon>Actinomycetota</taxon>
        <taxon>Actinomycetes</taxon>
        <taxon>Propionibacteriales</taxon>
        <taxon>Nocardioidaceae</taxon>
        <taxon>Nocardioides</taxon>
    </lineage>
</organism>
<dbReference type="InterPro" id="IPR007372">
    <property type="entry name" value="Lipid/polyisoprenoid-bd_YceI"/>
</dbReference>
<keyword evidence="3" id="KW-1185">Reference proteome</keyword>
<evidence type="ECO:0000259" key="1">
    <source>
        <dbReference type="SMART" id="SM00867"/>
    </source>
</evidence>
<dbReference type="Pfam" id="PF04264">
    <property type="entry name" value="YceI"/>
    <property type="match status" value="1"/>
</dbReference>
<dbReference type="AlphaFoldDB" id="A0A975T415"/>
<dbReference type="KEGG" id="nps:KRR39_13680"/>
<dbReference type="PANTHER" id="PTHR34406">
    <property type="entry name" value="PROTEIN YCEI"/>
    <property type="match status" value="1"/>
</dbReference>
<evidence type="ECO:0000313" key="3">
    <source>
        <dbReference type="Proteomes" id="UP000683575"/>
    </source>
</evidence>
<accession>A0A975T415</accession>
<dbReference type="SMART" id="SM00867">
    <property type="entry name" value="YceI"/>
    <property type="match status" value="1"/>
</dbReference>
<name>A0A975T415_9ACTN</name>
<proteinExistence type="predicted"/>